<dbReference type="Gene3D" id="1.20.58.110">
    <property type="entry name" value="Ribosomal protein S20"/>
    <property type="match status" value="1"/>
</dbReference>
<gene>
    <name evidence="7" type="primary">rpsT</name>
    <name evidence="8" type="ORF">EI74_0163</name>
</gene>
<organism evidence="8 9">
    <name type="scientific">Mycoplasma testudineum</name>
    <dbReference type="NCBI Taxonomy" id="244584"/>
    <lineage>
        <taxon>Bacteria</taxon>
        <taxon>Bacillati</taxon>
        <taxon>Mycoplasmatota</taxon>
        <taxon>Mollicutes</taxon>
        <taxon>Mycoplasmataceae</taxon>
        <taxon>Mycoplasma</taxon>
    </lineage>
</organism>
<sequence>MANIKANIKSIITNEKRRVRNHAIKQRVKTAIKKAKIAIDTKADNVLELIKRAHAEIANARSKGVFHDNTASRKSSRLDIYYNKSIQA</sequence>
<proteinExistence type="inferred from homology"/>
<evidence type="ECO:0000256" key="4">
    <source>
        <dbReference type="ARBA" id="ARBA00022980"/>
    </source>
</evidence>
<evidence type="ECO:0000256" key="2">
    <source>
        <dbReference type="ARBA" id="ARBA00022730"/>
    </source>
</evidence>
<dbReference type="Proteomes" id="UP000295518">
    <property type="component" value="Unassembled WGS sequence"/>
</dbReference>
<evidence type="ECO:0000256" key="6">
    <source>
        <dbReference type="ARBA" id="ARBA00035136"/>
    </source>
</evidence>
<evidence type="ECO:0000256" key="5">
    <source>
        <dbReference type="ARBA" id="ARBA00023274"/>
    </source>
</evidence>
<dbReference type="HAMAP" id="MF_00500">
    <property type="entry name" value="Ribosomal_bS20"/>
    <property type="match status" value="1"/>
</dbReference>
<protein>
    <recommendedName>
        <fullName evidence="6 7">Small ribosomal subunit protein bS20</fullName>
    </recommendedName>
</protein>
<name>A0A4R6IFL9_9MOLU</name>
<dbReference type="GO" id="GO:0003735">
    <property type="term" value="F:structural constituent of ribosome"/>
    <property type="evidence" value="ECO:0007669"/>
    <property type="project" value="InterPro"/>
</dbReference>
<reference evidence="8 9" key="1">
    <citation type="submission" date="2019-03" db="EMBL/GenBank/DDBJ databases">
        <title>Genomic Encyclopedia of Archaeal and Bacterial Type Strains, Phase II (KMG-II): from individual species to whole genera.</title>
        <authorList>
            <person name="Goeker M."/>
        </authorList>
    </citation>
    <scope>NUCLEOTIDE SEQUENCE [LARGE SCALE GENOMIC DNA]</scope>
    <source>
        <strain evidence="8 9">ATCC 700618</strain>
    </source>
</reference>
<evidence type="ECO:0000256" key="7">
    <source>
        <dbReference type="HAMAP-Rule" id="MF_00500"/>
    </source>
</evidence>
<keyword evidence="2 7" id="KW-0699">rRNA-binding</keyword>
<dbReference type="InterPro" id="IPR036510">
    <property type="entry name" value="Ribosomal_bS20_sf"/>
</dbReference>
<accession>A0A4R6IFL9</accession>
<keyword evidence="3 7" id="KW-0694">RNA-binding</keyword>
<dbReference type="NCBIfam" id="TIGR00029">
    <property type="entry name" value="S20"/>
    <property type="match status" value="1"/>
</dbReference>
<keyword evidence="9" id="KW-1185">Reference proteome</keyword>
<dbReference type="SUPFAM" id="SSF46992">
    <property type="entry name" value="Ribosomal protein S20"/>
    <property type="match status" value="1"/>
</dbReference>
<evidence type="ECO:0000256" key="3">
    <source>
        <dbReference type="ARBA" id="ARBA00022884"/>
    </source>
</evidence>
<dbReference type="PANTHER" id="PTHR33398">
    <property type="entry name" value="30S RIBOSOMAL PROTEIN S20"/>
    <property type="match status" value="1"/>
</dbReference>
<evidence type="ECO:0000313" key="9">
    <source>
        <dbReference type="Proteomes" id="UP000295518"/>
    </source>
</evidence>
<dbReference type="RefSeq" id="WP_094254347.1">
    <property type="nucleotide sequence ID" value="NZ_NNCE01000001.1"/>
</dbReference>
<dbReference type="Pfam" id="PF01649">
    <property type="entry name" value="Ribosomal_S20p"/>
    <property type="match status" value="1"/>
</dbReference>
<comment type="similarity">
    <text evidence="1 7">Belongs to the bacterial ribosomal protein bS20 family.</text>
</comment>
<comment type="caution">
    <text evidence="8">The sequence shown here is derived from an EMBL/GenBank/DDBJ whole genome shotgun (WGS) entry which is preliminary data.</text>
</comment>
<dbReference type="InterPro" id="IPR002583">
    <property type="entry name" value="Ribosomal_bS20"/>
</dbReference>
<keyword evidence="5 7" id="KW-0687">Ribonucleoprotein</keyword>
<dbReference type="GO" id="GO:0006412">
    <property type="term" value="P:translation"/>
    <property type="evidence" value="ECO:0007669"/>
    <property type="project" value="UniProtKB-UniRule"/>
</dbReference>
<dbReference type="AlphaFoldDB" id="A0A4R6IFL9"/>
<evidence type="ECO:0000313" key="8">
    <source>
        <dbReference type="EMBL" id="TDO21143.1"/>
    </source>
</evidence>
<dbReference type="EMBL" id="SNWN01000009">
    <property type="protein sequence ID" value="TDO21143.1"/>
    <property type="molecule type" value="Genomic_DNA"/>
</dbReference>
<evidence type="ECO:0000256" key="1">
    <source>
        <dbReference type="ARBA" id="ARBA00007634"/>
    </source>
</evidence>
<dbReference type="OrthoDB" id="9808392at2"/>
<keyword evidence="4 7" id="KW-0689">Ribosomal protein</keyword>
<dbReference type="PANTHER" id="PTHR33398:SF1">
    <property type="entry name" value="SMALL RIBOSOMAL SUBUNIT PROTEIN BS20C"/>
    <property type="match status" value="1"/>
</dbReference>
<dbReference type="GO" id="GO:0070181">
    <property type="term" value="F:small ribosomal subunit rRNA binding"/>
    <property type="evidence" value="ECO:0007669"/>
    <property type="project" value="TreeGrafter"/>
</dbReference>
<dbReference type="GO" id="GO:0005829">
    <property type="term" value="C:cytosol"/>
    <property type="evidence" value="ECO:0007669"/>
    <property type="project" value="TreeGrafter"/>
</dbReference>
<comment type="function">
    <text evidence="7">Binds directly to 16S ribosomal RNA.</text>
</comment>
<dbReference type="GO" id="GO:0015935">
    <property type="term" value="C:small ribosomal subunit"/>
    <property type="evidence" value="ECO:0007669"/>
    <property type="project" value="TreeGrafter"/>
</dbReference>